<name>A0A0D7BC08_9AGAR</name>
<dbReference type="PANTHER" id="PTHR13169">
    <property type="entry name" value="UBIQUITIN-LIKE PROTEIN 3 HCG-1 PROTEIN"/>
    <property type="match status" value="1"/>
</dbReference>
<evidence type="ECO:0000313" key="3">
    <source>
        <dbReference type="Proteomes" id="UP000054007"/>
    </source>
</evidence>
<sequence>MASTLHDRLVMRETNNALPSRPQTAVTFGTPGNSTTHLGLPRAESYARDGIYSQCASARTSFTRVDSLQDENYTPDDIESTQDFSRTPQVAITFLLISGRKRAMTFDAETTVGRVKELVWDDWTAEESAGERPVAPSSIRLLHLGKDLADNAMLKDVPFPIDGPATIVHMSIRPPGALPASVKTGTTTDDKLCGCSCIIC</sequence>
<dbReference type="AlphaFoldDB" id="A0A0D7BC08"/>
<dbReference type="OrthoDB" id="1043111at2759"/>
<reference evidence="2 3" key="1">
    <citation type="journal article" date="2015" name="Fungal Genet. Biol.">
        <title>Evolution of novel wood decay mechanisms in Agaricales revealed by the genome sequences of Fistulina hepatica and Cylindrobasidium torrendii.</title>
        <authorList>
            <person name="Floudas D."/>
            <person name="Held B.W."/>
            <person name="Riley R."/>
            <person name="Nagy L.G."/>
            <person name="Koehler G."/>
            <person name="Ransdell A.S."/>
            <person name="Younus H."/>
            <person name="Chow J."/>
            <person name="Chiniquy J."/>
            <person name="Lipzen A."/>
            <person name="Tritt A."/>
            <person name="Sun H."/>
            <person name="Haridas S."/>
            <person name="LaButti K."/>
            <person name="Ohm R.A."/>
            <person name="Kues U."/>
            <person name="Blanchette R.A."/>
            <person name="Grigoriev I.V."/>
            <person name="Minto R.E."/>
            <person name="Hibbett D.S."/>
        </authorList>
    </citation>
    <scope>NUCLEOTIDE SEQUENCE [LARGE SCALE GENOMIC DNA]</scope>
    <source>
        <strain evidence="2 3">FP15055 ss-10</strain>
    </source>
</reference>
<dbReference type="InterPro" id="IPR029071">
    <property type="entry name" value="Ubiquitin-like_domsf"/>
</dbReference>
<feature type="domain" description="Ubiquitin-like" evidence="1">
    <location>
        <begin position="90"/>
        <end position="156"/>
    </location>
</feature>
<dbReference type="Gene3D" id="3.10.20.90">
    <property type="entry name" value="Phosphatidylinositol 3-kinase Catalytic Subunit, Chain A, domain 1"/>
    <property type="match status" value="1"/>
</dbReference>
<gene>
    <name evidence="2" type="ORF">CYLTODRAFT_421931</name>
</gene>
<proteinExistence type="predicted"/>
<dbReference type="PANTHER" id="PTHR13169:SF0">
    <property type="entry name" value="UBIQUITIN-LIKE PROTEIN 3"/>
    <property type="match status" value="1"/>
</dbReference>
<dbReference type="STRING" id="1314674.A0A0D7BC08"/>
<dbReference type="InterPro" id="IPR039540">
    <property type="entry name" value="UBL3-like_ubiquitin_dom"/>
</dbReference>
<evidence type="ECO:0000313" key="2">
    <source>
        <dbReference type="EMBL" id="KIY68077.1"/>
    </source>
</evidence>
<dbReference type="Proteomes" id="UP000054007">
    <property type="component" value="Unassembled WGS sequence"/>
</dbReference>
<organism evidence="2 3">
    <name type="scientific">Cylindrobasidium torrendii FP15055 ss-10</name>
    <dbReference type="NCBI Taxonomy" id="1314674"/>
    <lineage>
        <taxon>Eukaryota</taxon>
        <taxon>Fungi</taxon>
        <taxon>Dikarya</taxon>
        <taxon>Basidiomycota</taxon>
        <taxon>Agaricomycotina</taxon>
        <taxon>Agaricomycetes</taxon>
        <taxon>Agaricomycetidae</taxon>
        <taxon>Agaricales</taxon>
        <taxon>Marasmiineae</taxon>
        <taxon>Physalacriaceae</taxon>
        <taxon>Cylindrobasidium</taxon>
    </lineage>
</organism>
<dbReference type="Pfam" id="PF13881">
    <property type="entry name" value="Rad60-SLD_2"/>
    <property type="match status" value="1"/>
</dbReference>
<dbReference type="InterPro" id="IPR040015">
    <property type="entry name" value="UBL3-like"/>
</dbReference>
<accession>A0A0D7BC08</accession>
<evidence type="ECO:0000259" key="1">
    <source>
        <dbReference type="PROSITE" id="PS50053"/>
    </source>
</evidence>
<keyword evidence="3" id="KW-1185">Reference proteome</keyword>
<protein>
    <recommendedName>
        <fullName evidence="1">Ubiquitin-like domain-containing protein</fullName>
    </recommendedName>
</protein>
<dbReference type="EMBL" id="KN880510">
    <property type="protein sequence ID" value="KIY68077.1"/>
    <property type="molecule type" value="Genomic_DNA"/>
</dbReference>
<dbReference type="PROSITE" id="PS50053">
    <property type="entry name" value="UBIQUITIN_2"/>
    <property type="match status" value="1"/>
</dbReference>
<dbReference type="InterPro" id="IPR000626">
    <property type="entry name" value="Ubiquitin-like_dom"/>
</dbReference>
<dbReference type="SUPFAM" id="SSF54236">
    <property type="entry name" value="Ubiquitin-like"/>
    <property type="match status" value="1"/>
</dbReference>